<dbReference type="EMBL" id="CP147711">
    <property type="protein sequence ID" value="WXC82407.1"/>
    <property type="molecule type" value="Genomic_DNA"/>
</dbReference>
<feature type="domain" description="Immunity MXAN-0049 protein" evidence="1">
    <location>
        <begin position="16"/>
        <end position="209"/>
    </location>
</feature>
<evidence type="ECO:0000313" key="3">
    <source>
        <dbReference type="EMBL" id="WXC82407.1"/>
    </source>
</evidence>
<reference evidence="2" key="1">
    <citation type="submission" date="2020-06" db="EMBL/GenBank/DDBJ databases">
        <title>Whole Genome Sequence of Bradyrhizobium sp. Strain 1S1.</title>
        <authorList>
            <person name="Bromfield E.S.P."/>
            <person name="Cloutier S."/>
        </authorList>
    </citation>
    <scope>NUCLEOTIDE SEQUENCE [LARGE SCALE GENOMIC DNA]</scope>
    <source>
        <strain evidence="2">1S1</strain>
    </source>
</reference>
<dbReference type="RefSeq" id="WP_166214866.1">
    <property type="nucleotide sequence ID" value="NZ_CP088285.1"/>
</dbReference>
<dbReference type="Proteomes" id="UP001432046">
    <property type="component" value="Chromosome"/>
</dbReference>
<gene>
    <name evidence="2" type="ORF">HAP48_033785</name>
    <name evidence="3" type="ORF">WDK88_12910</name>
</gene>
<organism evidence="2">
    <name type="scientific">Bradyrhizobium septentrionale</name>
    <dbReference type="NCBI Taxonomy" id="1404411"/>
    <lineage>
        <taxon>Bacteria</taxon>
        <taxon>Pseudomonadati</taxon>
        <taxon>Pseudomonadota</taxon>
        <taxon>Alphaproteobacteria</taxon>
        <taxon>Hyphomicrobiales</taxon>
        <taxon>Nitrobacteraceae</taxon>
        <taxon>Bradyrhizobium</taxon>
    </lineage>
</organism>
<reference evidence="3" key="2">
    <citation type="journal article" date="2021" name="Int. J. Syst. Evol. Microbiol.">
        <title>Bradyrhizobium septentrionale sp. nov. (sv. septentrionale) and Bradyrhizobium quebecense sp. nov. (sv. septentrionale) associated with legumes native to Canada possess rearranged symbiosis genes and numerous insertion sequences.</title>
        <authorList>
            <person name="Bromfield E.S.P."/>
            <person name="Cloutier S."/>
        </authorList>
    </citation>
    <scope>NUCLEOTIDE SEQUENCE</scope>
    <source>
        <strain evidence="3">5S5</strain>
    </source>
</reference>
<protein>
    <submittedName>
        <fullName evidence="2">DUF1629 domain-containing protein</fullName>
    </submittedName>
</protein>
<evidence type="ECO:0000313" key="2">
    <source>
        <dbReference type="EMBL" id="NVI47840.1"/>
    </source>
</evidence>
<evidence type="ECO:0000259" key="1">
    <source>
        <dbReference type="Pfam" id="PF07791"/>
    </source>
</evidence>
<dbReference type="EMBL" id="JAAOLE020000001">
    <property type="protein sequence ID" value="NVI47840.1"/>
    <property type="molecule type" value="Genomic_DNA"/>
</dbReference>
<keyword evidence="4" id="KW-1185">Reference proteome</keyword>
<accession>A0A973W5Z4</accession>
<sequence>MTIPTAEKRAKTRARKFYLMGPDITKGGGAGFEVQNLAALLCGRRVLGPPVGERGFADFDEPPRVLIAGSLGRPPRDLEMYHEYWLVSDRLKQVLEAVDPAGIACVKCAVRNCDGTDRPDYWLCDVLRVLDAVDEGASRVKISRRDYEGRPWKGYSLLGGASLIFRGDVVRAAHIFRLQFLTPQIICDQELRDACKKSGLKGIRFRDAANYLGY</sequence>
<reference evidence="3" key="3">
    <citation type="submission" date="2024-03" db="EMBL/GenBank/DDBJ databases">
        <authorList>
            <person name="Bromfield E.S.P."/>
            <person name="Cloutier S."/>
        </authorList>
    </citation>
    <scope>NUCLEOTIDE SEQUENCE</scope>
    <source>
        <strain evidence="3">5S5</strain>
    </source>
</reference>
<evidence type="ECO:0000313" key="4">
    <source>
        <dbReference type="Proteomes" id="UP001432046"/>
    </source>
</evidence>
<name>A0A973W5Z4_9BRAD</name>
<proteinExistence type="predicted"/>
<dbReference type="AlphaFoldDB" id="A0A973W5Z4"/>
<dbReference type="InterPro" id="IPR012433">
    <property type="entry name" value="Imm11"/>
</dbReference>
<dbReference type="Pfam" id="PF07791">
    <property type="entry name" value="Imm11"/>
    <property type="match status" value="1"/>
</dbReference>